<keyword evidence="4 7" id="KW-0227">DNA damage</keyword>
<dbReference type="NCBIfam" id="TIGR02248">
    <property type="entry name" value="mutH_TIGR"/>
    <property type="match status" value="1"/>
</dbReference>
<keyword evidence="2 7" id="KW-0540">Nuclease</keyword>
<dbReference type="InterPro" id="IPR037057">
    <property type="entry name" value="DNA_rep_MutH/T2_RE_sf"/>
</dbReference>
<dbReference type="InterPro" id="IPR011335">
    <property type="entry name" value="Restrct_endonuc-II-like"/>
</dbReference>
<comment type="similarity">
    <text evidence="7">Belongs to the MutH family.</text>
</comment>
<comment type="subcellular location">
    <subcellularLocation>
        <location evidence="7">Cytoplasm</location>
    </subcellularLocation>
</comment>
<comment type="caution">
    <text evidence="9">The sequence shown here is derived from an EMBL/GenBank/DDBJ whole genome shotgun (WGS) entry which is preliminary data.</text>
</comment>
<feature type="domain" description="DNA mismatch repair MutH/Type II restriction enzyme Sau3AI" evidence="8">
    <location>
        <begin position="56"/>
        <end position="154"/>
    </location>
</feature>
<dbReference type="SUPFAM" id="SSF52980">
    <property type="entry name" value="Restriction endonuclease-like"/>
    <property type="match status" value="1"/>
</dbReference>
<evidence type="ECO:0000259" key="8">
    <source>
        <dbReference type="SMART" id="SM00927"/>
    </source>
</evidence>
<keyword evidence="10" id="KW-1185">Reference proteome</keyword>
<evidence type="ECO:0000256" key="1">
    <source>
        <dbReference type="ARBA" id="ARBA00022490"/>
    </source>
</evidence>
<dbReference type="HAMAP" id="MF_00759">
    <property type="entry name" value="MutH"/>
    <property type="match status" value="1"/>
</dbReference>
<dbReference type="Gene3D" id="3.40.600.10">
    <property type="entry name" value="DNA mismatch repair MutH/Restriction endonuclease, type II"/>
    <property type="match status" value="1"/>
</dbReference>
<dbReference type="EMBL" id="JAUCBP010000012">
    <property type="protein sequence ID" value="MDM7861675.1"/>
    <property type="molecule type" value="Genomic_DNA"/>
</dbReference>
<dbReference type="CDD" id="cd00583">
    <property type="entry name" value="MutH-like"/>
    <property type="match status" value="1"/>
</dbReference>
<protein>
    <recommendedName>
        <fullName evidence="7">DNA mismatch repair protein MutH</fullName>
    </recommendedName>
    <alternativeName>
        <fullName evidence="7">Methyl-directed mismatch repair protein</fullName>
    </alternativeName>
</protein>
<dbReference type="InterPro" id="IPR011337">
    <property type="entry name" value="DNA_rep_MutH/RE_typeII_Sau3AI"/>
</dbReference>
<dbReference type="SMART" id="SM00927">
    <property type="entry name" value="MutH"/>
    <property type="match status" value="1"/>
</dbReference>
<evidence type="ECO:0000313" key="10">
    <source>
        <dbReference type="Proteomes" id="UP001234343"/>
    </source>
</evidence>
<reference evidence="9 10" key="1">
    <citation type="submission" date="2023-06" db="EMBL/GenBank/DDBJ databases">
        <title>Alteromonas sp. ASW11-36 isolated from intertidal sand.</title>
        <authorList>
            <person name="Li Y."/>
        </authorList>
    </citation>
    <scope>NUCLEOTIDE SEQUENCE [LARGE SCALE GENOMIC DNA]</scope>
    <source>
        <strain evidence="9 10">ASW11-36</strain>
    </source>
</reference>
<gene>
    <name evidence="7 9" type="primary">mutH</name>
    <name evidence="9" type="ORF">QTP81_13825</name>
</gene>
<sequence length="226" mass="25129">MQPASTPPQSIEELWQRANQLAGLSLGDLAALAGIEMPSDFRRQKGFSGQLLELWLGASAGSKPEQDFPELGVELKTLPLSATGTPSETTYVCYAPLLGQERIDWEASNVRNKLHCVLWIPIDGEREIPPAQRQIGTPILWQPSDEQLAQLRADWEELMERISLGEIEQITARHGQYLQLRPKAADGSKVTDAIGADGRLIKTRPRGFYLRKSFTQQILDNHFGSA</sequence>
<keyword evidence="1 7" id="KW-0963">Cytoplasm</keyword>
<evidence type="ECO:0000313" key="9">
    <source>
        <dbReference type="EMBL" id="MDM7861675.1"/>
    </source>
</evidence>
<accession>A0ABT7SZU5</accession>
<dbReference type="InterPro" id="IPR004230">
    <property type="entry name" value="DNA_mismatch_repair_MutH"/>
</dbReference>
<evidence type="ECO:0000256" key="6">
    <source>
        <dbReference type="ARBA" id="ARBA00023204"/>
    </source>
</evidence>
<evidence type="ECO:0000256" key="4">
    <source>
        <dbReference type="ARBA" id="ARBA00022763"/>
    </source>
</evidence>
<name>A0ABT7SZU5_9ALTE</name>
<organism evidence="9 10">
    <name type="scientific">Alteromonas arenosi</name>
    <dbReference type="NCBI Taxonomy" id="3055817"/>
    <lineage>
        <taxon>Bacteria</taxon>
        <taxon>Pseudomonadati</taxon>
        <taxon>Pseudomonadota</taxon>
        <taxon>Gammaproteobacteria</taxon>
        <taxon>Alteromonadales</taxon>
        <taxon>Alteromonadaceae</taxon>
        <taxon>Alteromonas/Salinimonas group</taxon>
        <taxon>Alteromonas</taxon>
    </lineage>
</organism>
<proteinExistence type="inferred from homology"/>
<evidence type="ECO:0000256" key="3">
    <source>
        <dbReference type="ARBA" id="ARBA00022759"/>
    </source>
</evidence>
<dbReference type="GO" id="GO:0004519">
    <property type="term" value="F:endonuclease activity"/>
    <property type="evidence" value="ECO:0007669"/>
    <property type="project" value="UniProtKB-KW"/>
</dbReference>
<evidence type="ECO:0000256" key="2">
    <source>
        <dbReference type="ARBA" id="ARBA00022722"/>
    </source>
</evidence>
<keyword evidence="5 7" id="KW-0378">Hydrolase</keyword>
<dbReference type="Pfam" id="PF02976">
    <property type="entry name" value="MutH"/>
    <property type="match status" value="1"/>
</dbReference>
<evidence type="ECO:0000256" key="7">
    <source>
        <dbReference type="HAMAP-Rule" id="MF_00759"/>
    </source>
</evidence>
<evidence type="ECO:0000256" key="5">
    <source>
        <dbReference type="ARBA" id="ARBA00022801"/>
    </source>
</evidence>
<keyword evidence="3 7" id="KW-0255">Endonuclease</keyword>
<dbReference type="NCBIfam" id="NF003458">
    <property type="entry name" value="PRK05070.1"/>
    <property type="match status" value="1"/>
</dbReference>
<keyword evidence="6 7" id="KW-0234">DNA repair</keyword>
<comment type="function">
    <text evidence="7">Sequence-specific endonuclease that cleaves unmethylated GATC sequences. It is involved in DNA mismatch repair.</text>
</comment>
<dbReference type="Proteomes" id="UP001234343">
    <property type="component" value="Unassembled WGS sequence"/>
</dbReference>
<dbReference type="RefSeq" id="WP_289366319.1">
    <property type="nucleotide sequence ID" value="NZ_JAUCBP010000012.1"/>
</dbReference>